<dbReference type="SUPFAM" id="SSF46689">
    <property type="entry name" value="Homeodomain-like"/>
    <property type="match status" value="1"/>
</dbReference>
<feature type="domain" description="Myb-like" evidence="3">
    <location>
        <begin position="639"/>
        <end position="687"/>
    </location>
</feature>
<dbReference type="InterPro" id="IPR058925">
    <property type="entry name" value="zf-C2H2_AcuF"/>
</dbReference>
<dbReference type="SMART" id="SM00717">
    <property type="entry name" value="SANT"/>
    <property type="match status" value="1"/>
</dbReference>
<dbReference type="Pfam" id="PF26082">
    <property type="entry name" value="zf-C2H2_AcuF"/>
    <property type="match status" value="1"/>
</dbReference>
<dbReference type="PANTHER" id="PTHR35391">
    <property type="entry name" value="C2H2-TYPE DOMAIN-CONTAINING PROTEIN-RELATED"/>
    <property type="match status" value="1"/>
</dbReference>
<dbReference type="Proteomes" id="UP000053732">
    <property type="component" value="Unassembled WGS sequence"/>
</dbReference>
<keyword evidence="4" id="KW-0238">DNA-binding</keyword>
<sequence length="1005" mass="114553">MKATKTTTQSLSDWVISRIDHSTQNPNVGFVETLYHTCSTALVYLWRSKFRLIPHHPHKNTLKKNVANLRLWEENFPPGHLDTILGQSCHLKRNVVENLKGIGNNLMPYFMGWDGTTTSGQSEGSSAWGLAQELETQLQKAIIVLSAEESSDSSSDDEISDDSSSTTELEQNRFGRIHSYVSCLMDLAAVIDKRISLLHHQVELPPTHLEDGIRLSHSAQPFAMRIRDRFGISLTPLVERLAEANWERSIRIRAREEEEFLVVNDAVTLFKPYSLFNDSGLGTSVPTMSQYAATTASHTSFLSIAGKEAHGRPRVPSLPQEGGLPFQCDYCRKPISLRNRIDWKIHVFADLQSYLCTHAECKDALRTFSSRKLWADHEFNEHFTRIQWRCFICNTAAVTQQFFVDHLIICHDITLVGHRLTAAISEAQERVLKLEFKDHKCAFCSQDGWQTKKAYATHVGQHLEEISLASLPRDESGSSDVELGSDTSSNVTRGNLLKPFFKDSQEAYTDLGGLTLRGAEDYIVQLGVEPTEELASQGVASHPEAENKLMDNAIPTEAVRVIDASRDGEVQAKHTLSSEQQSMSPLQHHLTSPVPRSYPAEDYPRPLQDPEPRGTEDTNAFDASASTKEQDVDYRSLKPTSYWSVSEQRDFTTLLSHFGRDFEGISQFMKTKTTTMVKNFYQRHVDDGQKEFEYLITQAEDKKARGEPTGSLPAPNVTPKRRYGAKYSTTYSNITQAYGSRSEAAFRWSDAELDAWRTEFLKQPETRLIHPPLRERPPQRKADNLDAPTSLSEIEQQNRDRERRGPIEQWQVEEYKEESDRQRVATQQAQAQLVAQQEQTHRRVHEGPQHSQQSYEAQVMRAHDAQLKIVKQQQQIQDTQNQPQGNGQLTPQERVHQPAIAATQTNDTPMDHNGQSIRNPQRYTQLYQQRLLRMRHDMSQRYITQYGPPKQYPYDIALEYGPGLERTAKAWINEVIQRERETGRPALDFTTTDQTYDDDDLIYPL</sequence>
<dbReference type="GO" id="GO:0003677">
    <property type="term" value="F:DNA binding"/>
    <property type="evidence" value="ECO:0007669"/>
    <property type="project" value="UniProtKB-KW"/>
</dbReference>
<feature type="compositionally biased region" description="Acidic residues" evidence="1">
    <location>
        <begin position="149"/>
        <end position="161"/>
    </location>
</feature>
<dbReference type="CDD" id="cd00167">
    <property type="entry name" value="SANT"/>
    <property type="match status" value="1"/>
</dbReference>
<feature type="region of interest" description="Disordered" evidence="1">
    <location>
        <begin position="568"/>
        <end position="633"/>
    </location>
</feature>
<gene>
    <name evidence="4" type="ORF">PCAMFM013_S005g000016</name>
</gene>
<feature type="domain" description="C2H2-type" evidence="2">
    <location>
        <begin position="388"/>
        <end position="411"/>
    </location>
</feature>
<dbReference type="STRING" id="1429867.A0A0G4P3I7"/>
<name>A0A0G4P3I7_PENC3</name>
<keyword evidence="5" id="KW-1185">Reference proteome</keyword>
<evidence type="ECO:0000259" key="2">
    <source>
        <dbReference type="SMART" id="SM00355"/>
    </source>
</evidence>
<evidence type="ECO:0000259" key="3">
    <source>
        <dbReference type="SMART" id="SM00717"/>
    </source>
</evidence>
<feature type="compositionally biased region" description="Low complexity" evidence="1">
    <location>
        <begin position="824"/>
        <end position="838"/>
    </location>
</feature>
<dbReference type="InterPro" id="IPR009057">
    <property type="entry name" value="Homeodomain-like_sf"/>
</dbReference>
<dbReference type="InterPro" id="IPR013087">
    <property type="entry name" value="Znf_C2H2_type"/>
</dbReference>
<feature type="domain" description="C2H2-type" evidence="2">
    <location>
        <begin position="354"/>
        <end position="382"/>
    </location>
</feature>
<dbReference type="Pfam" id="PF00249">
    <property type="entry name" value="Myb_DNA-binding"/>
    <property type="match status" value="1"/>
</dbReference>
<dbReference type="SMART" id="SM00355">
    <property type="entry name" value="ZnF_C2H2"/>
    <property type="match status" value="3"/>
</dbReference>
<accession>A0A0G4P3I7</accession>
<dbReference type="InterPro" id="IPR001005">
    <property type="entry name" value="SANT/Myb"/>
</dbReference>
<evidence type="ECO:0000313" key="5">
    <source>
        <dbReference type="Proteomes" id="UP000053732"/>
    </source>
</evidence>
<feature type="domain" description="C2H2-type" evidence="2">
    <location>
        <begin position="439"/>
        <end position="462"/>
    </location>
</feature>
<dbReference type="AlphaFoldDB" id="A0A0G4P3I7"/>
<proteinExistence type="predicted"/>
<protein>
    <submittedName>
        <fullName evidence="4">SANT, DNA-binding</fullName>
    </submittedName>
</protein>
<feature type="region of interest" description="Disordered" evidence="1">
    <location>
        <begin position="147"/>
        <end position="170"/>
    </location>
</feature>
<feature type="compositionally biased region" description="Polar residues" evidence="1">
    <location>
        <begin position="574"/>
        <end position="585"/>
    </location>
</feature>
<evidence type="ECO:0000256" key="1">
    <source>
        <dbReference type="SAM" id="MobiDB-lite"/>
    </source>
</evidence>
<feature type="compositionally biased region" description="Polar residues" evidence="1">
    <location>
        <begin position="903"/>
        <end position="919"/>
    </location>
</feature>
<organism evidence="4 5">
    <name type="scientific">Penicillium camemberti (strain FM 013)</name>
    <dbReference type="NCBI Taxonomy" id="1429867"/>
    <lineage>
        <taxon>Eukaryota</taxon>
        <taxon>Fungi</taxon>
        <taxon>Dikarya</taxon>
        <taxon>Ascomycota</taxon>
        <taxon>Pezizomycotina</taxon>
        <taxon>Eurotiomycetes</taxon>
        <taxon>Eurotiomycetidae</taxon>
        <taxon>Eurotiales</taxon>
        <taxon>Aspergillaceae</taxon>
        <taxon>Penicillium</taxon>
    </lineage>
</organism>
<evidence type="ECO:0000313" key="4">
    <source>
        <dbReference type="EMBL" id="CRL20852.1"/>
    </source>
</evidence>
<feature type="compositionally biased region" description="Basic and acidic residues" evidence="1">
    <location>
        <begin position="796"/>
        <end position="806"/>
    </location>
</feature>
<feature type="compositionally biased region" description="Basic and acidic residues" evidence="1">
    <location>
        <begin position="839"/>
        <end position="848"/>
    </location>
</feature>
<dbReference type="EMBL" id="HG793138">
    <property type="protein sequence ID" value="CRL20852.1"/>
    <property type="molecule type" value="Genomic_DNA"/>
</dbReference>
<dbReference type="PANTHER" id="PTHR35391:SF7">
    <property type="entry name" value="C2H2-TYPE DOMAIN-CONTAINING PROTEIN"/>
    <property type="match status" value="1"/>
</dbReference>
<reference evidence="4 5" key="1">
    <citation type="journal article" date="2014" name="Nat. Commun.">
        <title>Multiple recent horizontal transfers of a large genomic region in cheese making fungi.</title>
        <authorList>
            <person name="Cheeseman K."/>
            <person name="Ropars J."/>
            <person name="Renault P."/>
            <person name="Dupont J."/>
            <person name="Gouzy J."/>
            <person name="Branca A."/>
            <person name="Abraham A.L."/>
            <person name="Ceppi M."/>
            <person name="Conseiller E."/>
            <person name="Debuchy R."/>
            <person name="Malagnac F."/>
            <person name="Goarin A."/>
            <person name="Silar P."/>
            <person name="Lacoste S."/>
            <person name="Sallet E."/>
            <person name="Bensimon A."/>
            <person name="Giraud T."/>
            <person name="Brygoo Y."/>
        </authorList>
    </citation>
    <scope>NUCLEOTIDE SEQUENCE [LARGE SCALE GENOMIC DNA]</scope>
    <source>
        <strain evidence="5">FM 013</strain>
    </source>
</reference>
<feature type="compositionally biased region" description="Basic and acidic residues" evidence="1">
    <location>
        <begin position="767"/>
        <end position="784"/>
    </location>
</feature>
<dbReference type="Gene3D" id="1.20.58.1880">
    <property type="match status" value="1"/>
</dbReference>
<feature type="compositionally biased region" description="Low complexity" evidence="1">
    <location>
        <begin position="872"/>
        <end position="884"/>
    </location>
</feature>
<feature type="compositionally biased region" description="Basic and acidic residues" evidence="1">
    <location>
        <begin position="602"/>
        <end position="616"/>
    </location>
</feature>
<feature type="region of interest" description="Disordered" evidence="1">
    <location>
        <begin position="702"/>
        <end position="721"/>
    </location>
</feature>
<feature type="region of interest" description="Disordered" evidence="1">
    <location>
        <begin position="903"/>
        <end position="922"/>
    </location>
</feature>
<feature type="region of interest" description="Disordered" evidence="1">
    <location>
        <begin position="767"/>
        <end position="891"/>
    </location>
</feature>